<keyword evidence="2" id="KW-1185">Reference proteome</keyword>
<dbReference type="InterPro" id="IPR015943">
    <property type="entry name" value="WD40/YVTN_repeat-like_dom_sf"/>
</dbReference>
<dbReference type="AlphaFoldDB" id="A0A9C7PRR1"/>
<sequence>MRVQTDIQSFFTTQDSTTTQSNDNRTQTRGTKISYHTCRNLVDGLHRQRQLQLSKWQLTKQVQKVTKHRFIDYIAAEDHSNHHVSSIELDAQDAIFALSYCEGHIEIHEFLPFLLQHSSRNDGVESQSTLRTSSKNHHTADTLRLRLHTRQRKHAVSKFSPVAHNLLACGFRNCHTAWLFDLERCSETEPTQVLGKNENLAVGCQNMCFGNDNNASYLACACNDGLGRLYDTRSRQASSACMVLRGRPAQQHLASAILLDDHFVYMGYHSGEMAKFDLRMTESAYATPLHFWNHENLMYENKEILGKISNNFHSAIDDIFKDPFFPSCVIAKNRDGLVMGIDTQRNKVAFLQDNPTSTVTALPTTGKSKRPRIYGIEENVFNQDNFFTQNLIELQEDDRLFSLALRVKRAHRLQCFPIFDRTSANIIFPDPFSSNVRVVDIIECLKKGSHCSARKIPIEVNSLPCAVAIHKPTKHVLVGLLNGKTVVLEL</sequence>
<dbReference type="InterPro" id="IPR036322">
    <property type="entry name" value="WD40_repeat_dom_sf"/>
</dbReference>
<reference evidence="1" key="1">
    <citation type="journal article" date="2022" name="Proc. Natl. Acad. Sci. U.S.A.">
        <title>Life cycle and functional genomics of the unicellular red alga Galdieria for elucidating algal and plant evolution and industrial use.</title>
        <authorList>
            <person name="Hirooka S."/>
            <person name="Itabashi T."/>
            <person name="Ichinose T.M."/>
            <person name="Onuma R."/>
            <person name="Fujiwara T."/>
            <person name="Yamashita S."/>
            <person name="Jong L.W."/>
            <person name="Tomita R."/>
            <person name="Iwane A.H."/>
            <person name="Miyagishima S.Y."/>
        </authorList>
    </citation>
    <scope>NUCLEOTIDE SEQUENCE</scope>
    <source>
        <strain evidence="1">NBRC 102759</strain>
    </source>
</reference>
<proteinExistence type="predicted"/>
<name>A0A9C7PRR1_9RHOD</name>
<protein>
    <submittedName>
        <fullName evidence="1">Uncharacterized protein</fullName>
    </submittedName>
</protein>
<reference evidence="1" key="2">
    <citation type="submission" date="2022-01" db="EMBL/GenBank/DDBJ databases">
        <authorList>
            <person name="Hirooka S."/>
            <person name="Miyagishima S.Y."/>
        </authorList>
    </citation>
    <scope>NUCLEOTIDE SEQUENCE</scope>
    <source>
        <strain evidence="1">NBRC 102759</strain>
    </source>
</reference>
<dbReference type="SUPFAM" id="SSF50978">
    <property type="entry name" value="WD40 repeat-like"/>
    <property type="match status" value="1"/>
</dbReference>
<dbReference type="OrthoDB" id="10344139at2759"/>
<accession>A0A9C7PRR1</accession>
<evidence type="ECO:0000313" key="1">
    <source>
        <dbReference type="EMBL" id="GJQ08822.1"/>
    </source>
</evidence>
<evidence type="ECO:0000313" key="2">
    <source>
        <dbReference type="Proteomes" id="UP001061958"/>
    </source>
</evidence>
<gene>
    <name evidence="1" type="ORF">GpartN1_g613.t1</name>
</gene>
<organism evidence="1 2">
    <name type="scientific">Galdieria partita</name>
    <dbReference type="NCBI Taxonomy" id="83374"/>
    <lineage>
        <taxon>Eukaryota</taxon>
        <taxon>Rhodophyta</taxon>
        <taxon>Bangiophyceae</taxon>
        <taxon>Galdieriales</taxon>
        <taxon>Galdieriaceae</taxon>
        <taxon>Galdieria</taxon>
    </lineage>
</organism>
<comment type="caution">
    <text evidence="1">The sequence shown here is derived from an EMBL/GenBank/DDBJ whole genome shotgun (WGS) entry which is preliminary data.</text>
</comment>
<dbReference type="Gene3D" id="2.130.10.10">
    <property type="entry name" value="YVTN repeat-like/Quinoprotein amine dehydrogenase"/>
    <property type="match status" value="1"/>
</dbReference>
<dbReference type="Proteomes" id="UP001061958">
    <property type="component" value="Unassembled WGS sequence"/>
</dbReference>
<dbReference type="EMBL" id="BQMJ01000004">
    <property type="protein sequence ID" value="GJQ08822.1"/>
    <property type="molecule type" value="Genomic_DNA"/>
</dbReference>